<evidence type="ECO:0000259" key="17">
    <source>
        <dbReference type="PROSITE" id="PS50886"/>
    </source>
</evidence>
<keyword evidence="13 15" id="KW-0030">Aminoacyl-tRNA synthetase</keyword>
<dbReference type="EMBL" id="QRWT01000001">
    <property type="protein sequence ID" value="RGT58246.1"/>
    <property type="molecule type" value="Genomic_DNA"/>
</dbReference>
<dbReference type="InterPro" id="IPR002547">
    <property type="entry name" value="tRNA-bd_dom"/>
</dbReference>
<dbReference type="Pfam" id="PF03484">
    <property type="entry name" value="B5"/>
    <property type="match status" value="1"/>
</dbReference>
<keyword evidence="6 15" id="KW-0436">Ligase</keyword>
<dbReference type="SUPFAM" id="SSF54991">
    <property type="entry name" value="Anticodon-binding domain of PheRS"/>
    <property type="match status" value="1"/>
</dbReference>
<evidence type="ECO:0000313" key="23">
    <source>
        <dbReference type="Proteomes" id="UP000284772"/>
    </source>
</evidence>
<accession>A0A3E4KU02</accession>
<dbReference type="Gene3D" id="2.40.50.140">
    <property type="entry name" value="Nucleic acid-binding proteins"/>
    <property type="match status" value="1"/>
</dbReference>
<dbReference type="InterPro" id="IPR020825">
    <property type="entry name" value="Phe-tRNA_synthase-like_B3/B4"/>
</dbReference>
<protein>
    <recommendedName>
        <fullName evidence="15">Phenylalanine--tRNA ligase beta subunit</fullName>
        <ecNumber evidence="15">6.1.1.20</ecNumber>
    </recommendedName>
    <alternativeName>
        <fullName evidence="15">Phenylalanyl-tRNA synthetase beta subunit</fullName>
        <shortName evidence="15">PheRS</shortName>
    </alternativeName>
</protein>
<dbReference type="Pfam" id="PF01588">
    <property type="entry name" value="tRNA_bind"/>
    <property type="match status" value="1"/>
</dbReference>
<dbReference type="SMART" id="SM00874">
    <property type="entry name" value="B5"/>
    <property type="match status" value="1"/>
</dbReference>
<dbReference type="Proteomes" id="UP000284772">
    <property type="component" value="Unassembled WGS sequence"/>
</dbReference>
<dbReference type="InterPro" id="IPR033714">
    <property type="entry name" value="tRNA_bind_bactPheRS"/>
</dbReference>
<comment type="similarity">
    <text evidence="2 15">Belongs to the phenylalanyl-tRNA synthetase beta subunit family. Type 1 subfamily.</text>
</comment>
<dbReference type="InterPro" id="IPR012340">
    <property type="entry name" value="NA-bd_OB-fold"/>
</dbReference>
<sequence>MNISYNWLKEYVDFDLTPEEVAAALTSIGLETGGVEEVQTIKGGLEGLVIGEVLTCVPHPNSDHMHVTTVNLGQGEPVQIVCGAPNVAAGQKVVVATLGAKLYDGDECFTIKKSKLRGIESNGMICAEDEIGIGTDHAGIIVLPADAAPGTLAKDYYNIKSDYVLEVDITPNRADACSHYGVARDLYAYLVQNNKPTSLKRPSVDTFSVENNDLDIKVTVENSEACPRYAGVTVKGVTVKESPEWLQNKLRIIGLRPINNVVDITNYIVHAFGQPLHCFDADKIEGGEVVVKTMPEGTPFVTLDGVERKLSDRDLMICDKEKPMCIAGVFGGLDSGSTETTKDVFIESAYFHPTWVRKTARRHGLNTDASFRFERGIDPNITIYCLKLAAMMVKELAGGTISSEIKDVCAAPAQDFIVELSYEKVYSLVGKVIPVETIKSIVTSLEMKITNETAEGLTLAVPPYRVDVQRDCDVIEDILRIYGYNNVEIPSTLKSSLTTKGEHDKSNKLQNLVAEQLVGCGFNEILNNSLTRAGYYDGMETYPSKNLVMLLNPLSTDLNAMRQTLLFGGLESISHNANRKNADLKFFEFGNCYYFDAEKKNPEKSLAAYTENYHLGLWVTGKKVSNSWAHADEESSVYELKAYVENIFLRLGLNMRNLVVGNLVDDIYATALSVQTKGGKRLATFGIVTKKILKAFDIDNEVYYADLNWKELMKAIRSVKISYTEISKFPAVKRDLALLIDKKVQFAEIEKIAYETEKKLLKEVSLFDVYEGKNLEAGKKSYAVSFLLQDETQTLNDKMIDKIMSKLVKNLEDKLDAKLR</sequence>
<dbReference type="Gene3D" id="3.30.70.380">
    <property type="entry name" value="Ferrodoxin-fold anticodon-binding domain"/>
    <property type="match status" value="1"/>
</dbReference>
<dbReference type="NCBIfam" id="NF045760">
    <property type="entry name" value="YtpR"/>
    <property type="match status" value="1"/>
</dbReference>
<dbReference type="InterPro" id="IPR041616">
    <property type="entry name" value="PheRS_beta_core"/>
</dbReference>
<keyword evidence="10 15" id="KW-0460">Magnesium</keyword>
<dbReference type="OrthoDB" id="9805455at2"/>
<comment type="subcellular location">
    <subcellularLocation>
        <location evidence="1 15">Cytoplasm</location>
    </subcellularLocation>
</comment>
<evidence type="ECO:0000256" key="10">
    <source>
        <dbReference type="ARBA" id="ARBA00022842"/>
    </source>
</evidence>
<dbReference type="InterPro" id="IPR004532">
    <property type="entry name" value="Phe-tRNA-ligase_IIc_bsu_bact"/>
</dbReference>
<keyword evidence="7 15" id="KW-0479">Metal-binding</keyword>
<dbReference type="Gene3D" id="3.30.56.10">
    <property type="match status" value="2"/>
</dbReference>
<evidence type="ECO:0000256" key="13">
    <source>
        <dbReference type="ARBA" id="ARBA00023146"/>
    </source>
</evidence>
<evidence type="ECO:0000256" key="6">
    <source>
        <dbReference type="ARBA" id="ARBA00022598"/>
    </source>
</evidence>
<dbReference type="CDD" id="cd02796">
    <property type="entry name" value="tRNA_bind_bactPheRS"/>
    <property type="match status" value="1"/>
</dbReference>
<dbReference type="PROSITE" id="PS50886">
    <property type="entry name" value="TRBD"/>
    <property type="match status" value="1"/>
</dbReference>
<keyword evidence="5 16" id="KW-0820">tRNA-binding</keyword>
<reference evidence="23 24" key="1">
    <citation type="submission" date="2018-08" db="EMBL/GenBank/DDBJ databases">
        <title>A genome reference for cultivated species of the human gut microbiota.</title>
        <authorList>
            <person name="Zou Y."/>
            <person name="Xue W."/>
            <person name="Luo G."/>
        </authorList>
    </citation>
    <scope>NUCLEOTIDE SEQUENCE [LARGE SCALE GENOMIC DNA]</scope>
    <source>
        <strain evidence="20 23">AF19-10AC</strain>
        <strain evidence="21 24">AF31-23</strain>
    </source>
</reference>
<name>A0A3E4KU02_9BACE</name>
<dbReference type="Pfam" id="PF03147">
    <property type="entry name" value="FDX-ACB"/>
    <property type="match status" value="1"/>
</dbReference>
<gene>
    <name evidence="15" type="primary">pheT</name>
    <name evidence="20" type="ORF">DWX27_00600</name>
    <name evidence="21" type="ORF">DWZ32_11585</name>
    <name evidence="22" type="ORF">EAJ06_11195</name>
</gene>
<dbReference type="InterPro" id="IPR036690">
    <property type="entry name" value="Fdx_antiC-bd_sf"/>
</dbReference>
<evidence type="ECO:0000313" key="22">
    <source>
        <dbReference type="EMBL" id="RYT80118.1"/>
    </source>
</evidence>
<keyword evidence="12 15" id="KW-0648">Protein biosynthesis</keyword>
<feature type="domain" description="B5" evidence="19">
    <location>
        <begin position="413"/>
        <end position="489"/>
    </location>
</feature>
<reference evidence="22 25" key="2">
    <citation type="journal article" date="2019" name="Science, e1252229">
        <title>Invertible promoters mediate bacterial phase variation, antibiotic resistance, and host adaptation in the gut.</title>
        <authorList>
            <person name="Jiang X."/>
            <person name="Hall A.B."/>
            <person name="Arthur T.D."/>
            <person name="Plichta D.R."/>
            <person name="Covington C.T."/>
            <person name="Poyet M."/>
            <person name="Crothers J."/>
            <person name="Moses P.L."/>
            <person name="Tolonen A.C."/>
            <person name="Vlamakis H."/>
            <person name="Alm E.J."/>
            <person name="Xavier R.J."/>
        </authorList>
    </citation>
    <scope>NUCLEOTIDE SEQUENCE [LARGE SCALE GENOMIC DNA]</scope>
    <source>
        <strain evidence="22">Bf_0095</strain>
        <strain evidence="25">bf_0095</strain>
    </source>
</reference>
<evidence type="ECO:0000259" key="19">
    <source>
        <dbReference type="PROSITE" id="PS51483"/>
    </source>
</evidence>
<organism evidence="22 25">
    <name type="scientific">Bacteroides intestinalis</name>
    <dbReference type="NCBI Taxonomy" id="329854"/>
    <lineage>
        <taxon>Bacteria</taxon>
        <taxon>Pseudomonadati</taxon>
        <taxon>Bacteroidota</taxon>
        <taxon>Bacteroidia</taxon>
        <taxon>Bacteroidales</taxon>
        <taxon>Bacteroidaceae</taxon>
        <taxon>Bacteroides</taxon>
    </lineage>
</organism>
<dbReference type="FunFam" id="3.30.70.380:FF:000001">
    <property type="entry name" value="Phenylalanine--tRNA ligase beta subunit"/>
    <property type="match status" value="1"/>
</dbReference>
<keyword evidence="25" id="KW-1185">Reference proteome</keyword>
<dbReference type="Gene3D" id="3.30.930.10">
    <property type="entry name" value="Bira Bifunctional Protein, Domain 2"/>
    <property type="match status" value="1"/>
</dbReference>
<feature type="domain" description="TRNA-binding" evidence="17">
    <location>
        <begin position="42"/>
        <end position="154"/>
    </location>
</feature>
<evidence type="ECO:0000256" key="1">
    <source>
        <dbReference type="ARBA" id="ARBA00004496"/>
    </source>
</evidence>
<dbReference type="GO" id="GO:0009328">
    <property type="term" value="C:phenylalanine-tRNA ligase complex"/>
    <property type="evidence" value="ECO:0007669"/>
    <property type="project" value="TreeGrafter"/>
</dbReference>
<dbReference type="Proteomes" id="UP000286003">
    <property type="component" value="Unassembled WGS sequence"/>
</dbReference>
<dbReference type="AlphaFoldDB" id="A0A3E4KU02"/>
<evidence type="ECO:0000256" key="16">
    <source>
        <dbReference type="PROSITE-ProRule" id="PRU00209"/>
    </source>
</evidence>
<evidence type="ECO:0000313" key="21">
    <source>
        <dbReference type="EMBL" id="RHN06455.1"/>
    </source>
</evidence>
<dbReference type="PANTHER" id="PTHR10947">
    <property type="entry name" value="PHENYLALANYL-TRNA SYNTHETASE BETA CHAIN AND LEUCINE-RICH REPEAT-CONTAINING PROTEIN 47"/>
    <property type="match status" value="1"/>
</dbReference>
<dbReference type="InterPro" id="IPR045864">
    <property type="entry name" value="aa-tRNA-synth_II/BPL/LPL"/>
</dbReference>
<evidence type="ECO:0000256" key="4">
    <source>
        <dbReference type="ARBA" id="ARBA00022490"/>
    </source>
</evidence>
<dbReference type="EMBL" id="RCXO01000013">
    <property type="protein sequence ID" value="RYT80118.1"/>
    <property type="molecule type" value="Genomic_DNA"/>
</dbReference>
<dbReference type="InterPro" id="IPR005147">
    <property type="entry name" value="tRNA_synthase_B5-dom"/>
</dbReference>
<evidence type="ECO:0000259" key="18">
    <source>
        <dbReference type="PROSITE" id="PS51447"/>
    </source>
</evidence>
<dbReference type="HAMAP" id="MF_00283">
    <property type="entry name" value="Phe_tRNA_synth_beta1"/>
    <property type="match status" value="1"/>
</dbReference>
<dbReference type="RefSeq" id="WP_007663172.1">
    <property type="nucleotide sequence ID" value="NZ_CABMMK010000001.1"/>
</dbReference>
<dbReference type="GO" id="GO:0000049">
    <property type="term" value="F:tRNA binding"/>
    <property type="evidence" value="ECO:0007669"/>
    <property type="project" value="UniProtKB-UniRule"/>
</dbReference>
<evidence type="ECO:0000256" key="15">
    <source>
        <dbReference type="HAMAP-Rule" id="MF_00283"/>
    </source>
</evidence>
<dbReference type="GO" id="GO:0000287">
    <property type="term" value="F:magnesium ion binding"/>
    <property type="evidence" value="ECO:0007669"/>
    <property type="project" value="UniProtKB-UniRule"/>
</dbReference>
<keyword evidence="11 16" id="KW-0694">RNA-binding</keyword>
<evidence type="ECO:0000256" key="5">
    <source>
        <dbReference type="ARBA" id="ARBA00022555"/>
    </source>
</evidence>
<dbReference type="SUPFAM" id="SSF55681">
    <property type="entry name" value="Class II aaRS and biotin synthetases"/>
    <property type="match status" value="1"/>
</dbReference>
<evidence type="ECO:0000256" key="9">
    <source>
        <dbReference type="ARBA" id="ARBA00022840"/>
    </source>
</evidence>
<dbReference type="SUPFAM" id="SSF46955">
    <property type="entry name" value="Putative DNA-binding domain"/>
    <property type="match status" value="1"/>
</dbReference>
<dbReference type="InterPro" id="IPR005121">
    <property type="entry name" value="Fdx_antiC-bd"/>
</dbReference>
<keyword evidence="9 15" id="KW-0067">ATP-binding</keyword>
<evidence type="ECO:0000313" key="24">
    <source>
        <dbReference type="Proteomes" id="UP000286003"/>
    </source>
</evidence>
<comment type="subunit">
    <text evidence="3 15">Tetramer of two alpha and two beta subunits.</text>
</comment>
<dbReference type="GO" id="GO:0006432">
    <property type="term" value="P:phenylalanyl-tRNA aminoacylation"/>
    <property type="evidence" value="ECO:0007669"/>
    <property type="project" value="UniProtKB-UniRule"/>
</dbReference>
<dbReference type="GO" id="GO:0004826">
    <property type="term" value="F:phenylalanine-tRNA ligase activity"/>
    <property type="evidence" value="ECO:0007669"/>
    <property type="project" value="UniProtKB-UniRule"/>
</dbReference>
<dbReference type="GeneID" id="26159829"/>
<dbReference type="Pfam" id="PF17759">
    <property type="entry name" value="tRNA_synthFbeta"/>
    <property type="match status" value="1"/>
</dbReference>
<evidence type="ECO:0000256" key="3">
    <source>
        <dbReference type="ARBA" id="ARBA00011209"/>
    </source>
</evidence>
<dbReference type="SMART" id="SM00873">
    <property type="entry name" value="B3_4"/>
    <property type="match status" value="1"/>
</dbReference>
<feature type="binding site" evidence="15">
    <location>
        <position position="476"/>
    </location>
    <ligand>
        <name>Mg(2+)</name>
        <dbReference type="ChEBI" id="CHEBI:18420"/>
        <note>shared with alpha subunit</note>
    </ligand>
</feature>
<dbReference type="FunFam" id="3.50.40.10:FF:000001">
    <property type="entry name" value="Phenylalanine--tRNA ligase beta subunit"/>
    <property type="match status" value="1"/>
</dbReference>
<dbReference type="GO" id="GO:0005524">
    <property type="term" value="F:ATP binding"/>
    <property type="evidence" value="ECO:0007669"/>
    <property type="project" value="UniProtKB-UniRule"/>
</dbReference>
<dbReference type="FunFam" id="2.40.50.140:FF:000045">
    <property type="entry name" value="Phenylalanine--tRNA ligase beta subunit"/>
    <property type="match status" value="1"/>
</dbReference>
<dbReference type="Gene3D" id="3.50.40.10">
    <property type="entry name" value="Phenylalanyl-trna Synthetase, Chain B, domain 3"/>
    <property type="match status" value="1"/>
</dbReference>
<dbReference type="InterPro" id="IPR005146">
    <property type="entry name" value="B3/B4_tRNA-bd"/>
</dbReference>
<feature type="binding site" evidence="15">
    <location>
        <position position="473"/>
    </location>
    <ligand>
        <name>Mg(2+)</name>
        <dbReference type="ChEBI" id="CHEBI:18420"/>
        <note>shared with alpha subunit</note>
    </ligand>
</feature>
<evidence type="ECO:0000256" key="8">
    <source>
        <dbReference type="ARBA" id="ARBA00022741"/>
    </source>
</evidence>
<feature type="binding site" evidence="15">
    <location>
        <position position="467"/>
    </location>
    <ligand>
        <name>Mg(2+)</name>
        <dbReference type="ChEBI" id="CHEBI:18420"/>
        <note>shared with alpha subunit</note>
    </ligand>
</feature>
<dbReference type="EC" id="6.1.1.20" evidence="15"/>
<evidence type="ECO:0000313" key="25">
    <source>
        <dbReference type="Proteomes" id="UP000291191"/>
    </source>
</evidence>
<proteinExistence type="inferred from homology"/>
<comment type="caution">
    <text evidence="22">The sequence shown here is derived from an EMBL/GenBank/DDBJ whole genome shotgun (WGS) entry which is preliminary data.</text>
</comment>
<dbReference type="InterPro" id="IPR009061">
    <property type="entry name" value="DNA-bd_dom_put_sf"/>
</dbReference>
<dbReference type="PROSITE" id="PS51483">
    <property type="entry name" value="B5"/>
    <property type="match status" value="1"/>
</dbReference>
<keyword evidence="8 15" id="KW-0547">Nucleotide-binding</keyword>
<comment type="catalytic activity">
    <reaction evidence="14 15">
        <text>tRNA(Phe) + L-phenylalanine + ATP = L-phenylalanyl-tRNA(Phe) + AMP + diphosphate + H(+)</text>
        <dbReference type="Rhea" id="RHEA:19413"/>
        <dbReference type="Rhea" id="RHEA-COMP:9668"/>
        <dbReference type="Rhea" id="RHEA-COMP:9699"/>
        <dbReference type="ChEBI" id="CHEBI:15378"/>
        <dbReference type="ChEBI" id="CHEBI:30616"/>
        <dbReference type="ChEBI" id="CHEBI:33019"/>
        <dbReference type="ChEBI" id="CHEBI:58095"/>
        <dbReference type="ChEBI" id="CHEBI:78442"/>
        <dbReference type="ChEBI" id="CHEBI:78531"/>
        <dbReference type="ChEBI" id="CHEBI:456215"/>
        <dbReference type="EC" id="6.1.1.20"/>
    </reaction>
</comment>
<dbReference type="PROSITE" id="PS51447">
    <property type="entry name" value="FDX_ACB"/>
    <property type="match status" value="1"/>
</dbReference>
<dbReference type="SMART" id="SM00896">
    <property type="entry name" value="FDX-ACB"/>
    <property type="match status" value="1"/>
</dbReference>
<dbReference type="CDD" id="cd00769">
    <property type="entry name" value="PheRS_beta_core"/>
    <property type="match status" value="1"/>
</dbReference>
<dbReference type="Proteomes" id="UP000291191">
    <property type="component" value="Unassembled WGS sequence"/>
</dbReference>
<dbReference type="Pfam" id="PF03483">
    <property type="entry name" value="B3_4"/>
    <property type="match status" value="1"/>
</dbReference>
<evidence type="ECO:0000256" key="2">
    <source>
        <dbReference type="ARBA" id="ARBA00008653"/>
    </source>
</evidence>
<dbReference type="SUPFAM" id="SSF56037">
    <property type="entry name" value="PheT/TilS domain"/>
    <property type="match status" value="1"/>
</dbReference>
<dbReference type="SUPFAM" id="SSF50249">
    <property type="entry name" value="Nucleic acid-binding proteins"/>
    <property type="match status" value="1"/>
</dbReference>
<dbReference type="NCBIfam" id="TIGR00472">
    <property type="entry name" value="pheT_bact"/>
    <property type="match status" value="1"/>
</dbReference>
<dbReference type="EMBL" id="QRQM01000012">
    <property type="protein sequence ID" value="RHN06455.1"/>
    <property type="molecule type" value="Genomic_DNA"/>
</dbReference>
<comment type="cofactor">
    <cofactor evidence="15">
        <name>Mg(2+)</name>
        <dbReference type="ChEBI" id="CHEBI:18420"/>
    </cofactor>
    <text evidence="15">Binds 2 magnesium ions per tetramer.</text>
</comment>
<evidence type="ECO:0000256" key="11">
    <source>
        <dbReference type="ARBA" id="ARBA00022884"/>
    </source>
</evidence>
<evidence type="ECO:0000313" key="20">
    <source>
        <dbReference type="EMBL" id="RGT58246.1"/>
    </source>
</evidence>
<keyword evidence="4 15" id="KW-0963">Cytoplasm</keyword>
<evidence type="ECO:0000256" key="14">
    <source>
        <dbReference type="ARBA" id="ARBA00049255"/>
    </source>
</evidence>
<dbReference type="InterPro" id="IPR045060">
    <property type="entry name" value="Phe-tRNA-ligase_IIc_bsu"/>
</dbReference>
<feature type="binding site" evidence="15">
    <location>
        <position position="477"/>
    </location>
    <ligand>
        <name>Mg(2+)</name>
        <dbReference type="ChEBI" id="CHEBI:18420"/>
        <note>shared with alpha subunit</note>
    </ligand>
</feature>
<evidence type="ECO:0000256" key="12">
    <source>
        <dbReference type="ARBA" id="ARBA00022917"/>
    </source>
</evidence>
<feature type="domain" description="FDX-ACB" evidence="18">
    <location>
        <begin position="727"/>
        <end position="820"/>
    </location>
</feature>
<evidence type="ECO:0000256" key="7">
    <source>
        <dbReference type="ARBA" id="ARBA00022723"/>
    </source>
</evidence>
<dbReference type="PANTHER" id="PTHR10947:SF0">
    <property type="entry name" value="PHENYLALANINE--TRNA LIGASE BETA SUBUNIT"/>
    <property type="match status" value="1"/>
</dbReference>